<accession>A0A0E9RBW4</accession>
<dbReference type="AlphaFoldDB" id="A0A0E9RBW4"/>
<sequence>MLQLFYLTTAKRRQVNS</sequence>
<proteinExistence type="predicted"/>
<organism evidence="1">
    <name type="scientific">Anguilla anguilla</name>
    <name type="common">European freshwater eel</name>
    <name type="synonym">Muraena anguilla</name>
    <dbReference type="NCBI Taxonomy" id="7936"/>
    <lineage>
        <taxon>Eukaryota</taxon>
        <taxon>Metazoa</taxon>
        <taxon>Chordata</taxon>
        <taxon>Craniata</taxon>
        <taxon>Vertebrata</taxon>
        <taxon>Euteleostomi</taxon>
        <taxon>Actinopterygii</taxon>
        <taxon>Neopterygii</taxon>
        <taxon>Teleostei</taxon>
        <taxon>Anguilliformes</taxon>
        <taxon>Anguillidae</taxon>
        <taxon>Anguilla</taxon>
    </lineage>
</organism>
<reference evidence="1" key="2">
    <citation type="journal article" date="2015" name="Fish Shellfish Immunol.">
        <title>Early steps in the European eel (Anguilla anguilla)-Vibrio vulnificus interaction in the gills: Role of the RtxA13 toxin.</title>
        <authorList>
            <person name="Callol A."/>
            <person name="Pajuelo D."/>
            <person name="Ebbesson L."/>
            <person name="Teles M."/>
            <person name="MacKenzie S."/>
            <person name="Amaro C."/>
        </authorList>
    </citation>
    <scope>NUCLEOTIDE SEQUENCE</scope>
</reference>
<name>A0A0E9RBW4_ANGAN</name>
<reference evidence="1" key="1">
    <citation type="submission" date="2014-11" db="EMBL/GenBank/DDBJ databases">
        <authorList>
            <person name="Amaro Gonzalez C."/>
        </authorList>
    </citation>
    <scope>NUCLEOTIDE SEQUENCE</scope>
</reference>
<protein>
    <submittedName>
        <fullName evidence="1">Uncharacterized protein</fullName>
    </submittedName>
</protein>
<dbReference type="EMBL" id="GBXM01082315">
    <property type="protein sequence ID" value="JAH26262.1"/>
    <property type="molecule type" value="Transcribed_RNA"/>
</dbReference>
<evidence type="ECO:0000313" key="1">
    <source>
        <dbReference type="EMBL" id="JAH26262.1"/>
    </source>
</evidence>